<dbReference type="EMBL" id="CCKJ01000033">
    <property type="protein sequence ID" value="CDT70550.1"/>
    <property type="molecule type" value="Genomic_DNA"/>
</dbReference>
<sequence>MSSGAFVSGDVYCDGIHVENGTFSVKQGVSFSCTLGHLTLGDFTAPFPEVTESTISNDALHAAFELTELHGDNVTKVLESIDVCETESAICLKELDAFDIEDVFSQLDDQDAVDAYFSSKEEESTDEVGKAPSSHVDTTVVPAVDPNADNNLNAGFVSADAESTYAYKPSVEGKVLTRSKLTDANGTPISGISFFSANATGVTDEEGTFEYLWGDRIVFGIDTFEFGSITGNQIAYKLSDVTNNVVEKANIQSLLERYAVDHLSHYEISEEVQDTFSKYPNVINELINLTLPNGGLIEGTDFELPNEFVGQFSQGLTAVIDEQLRQTPQFMDYVRQPAVLSMDSGQYVTESLQQIFHNVTTFHVFNDNGSFYGATGYTRGMRALNISNRAFPVMMPRTDKNRELYFGEQQAWTREGKPYIAQHPSISMPPVPLVSEDNATYGFPFVTAGEIGKGKVVFMGNGLYPSILSCPENYWANRTLHIDSNKQQCTVSTFENLLHDDQGSMRLFFSNLFEWFNNGLPIAGMNAVTNIDQAYSAYHHSTMGKQYTFFVSPQYGFASVEKRGSGGFDDLDASNTPILILQAYPPKLVQDGMTNQFVADLDNPNLNQDDITALINYVNDGGNILFMDAIQTTNPEPIGRLADAVGVSLGGENVTPTNQAFCGSSYYCQAPYPNLHVKSQKEMVVLERFQDNQGEPPFTVNQDGTVEWIKDESKIKFEIPTYEVTKLDAEGKPVLDASGVTVMETKSARIFVESAEEREAAIKELQSAFVGTDLCTNDYEYEFNCIETRSGDGVTVRGAYHRADFDRYEVSEAVVGSMVKAANLGTNFTALYEHEIYYRTKGNQGKRLSNSELNQAFDNLSVWMWNDNAYRFETDMQDELGFKQAVQFLNCYTEDLHQTDTMDAQCPVDLKASLVVNGMIHGEGELSGQLNPSYPLNYMEKPLTRIMLGRSFWDHEIVVDTTMYPGRTSGASSSSAVMVQTNGKAVTYAAGNNQSTGLWAPQLQEVTIQDGVAATITVMMTDDLTGKPNHETSLKRPPRMQTSFDYNGSSLTFKVPYGGLIYIQPKVKELGEVSFSIEGALKAALWKEGQWINTIQSADAPIAEIDTGSFIYTTPIRNLESADLNQFATDMNRFAEAASDFYGRDEKQNDGLHRRFTYPELKAFRHRFVNDVQISIGAAHSGYPVMNSSFNANRTYIPTNPVNDWLLWHEVGHNLASAPFLAAGSTEVTNNLLALYMQELEGRNANPEMDRIKSDIKKAPKWLELNNEHAWSHGDAGLRLVMFGQLKIWAKSNFAIDDWYTRGASQSDVYGDDEGWNMFKLMHRKARGDTEGDVVENYCSAKDTGLTGGDLMMVCSSYVSNYDLSDFFVAWNVGETSMTNADGTKSYSGGISSKGLSAVEQLKLEKPKNSPLNVDSIY</sequence>
<dbReference type="InterPro" id="IPR051244">
    <property type="entry name" value="TCAF"/>
</dbReference>
<dbReference type="InterPro" id="IPR031161">
    <property type="entry name" value="Peptidase_M60_dom"/>
</dbReference>
<protein>
    <submittedName>
        <fullName evidence="2">Inner membrane lipoprotein</fullName>
    </submittedName>
</protein>
<evidence type="ECO:0000313" key="3">
    <source>
        <dbReference type="Proteomes" id="UP000041625"/>
    </source>
</evidence>
<dbReference type="PANTHER" id="PTHR15730">
    <property type="entry name" value="EXPERIMENTAL AUTOIMMUNE PROSTATITIS ANTIGEN 2-RELATED"/>
    <property type="match status" value="1"/>
</dbReference>
<dbReference type="Pfam" id="PF13322">
    <property type="entry name" value="DUF4092"/>
    <property type="match status" value="1"/>
</dbReference>
<dbReference type="SMART" id="SM01276">
    <property type="entry name" value="M60-like"/>
    <property type="match status" value="1"/>
</dbReference>
<dbReference type="Pfam" id="PF17291">
    <property type="entry name" value="M60-like_N"/>
    <property type="match status" value="1"/>
</dbReference>
<evidence type="ECO:0000259" key="1">
    <source>
        <dbReference type="PROSITE" id="PS51723"/>
    </source>
</evidence>
<reference evidence="2 3" key="1">
    <citation type="submission" date="2014-06" db="EMBL/GenBank/DDBJ databases">
        <authorList>
            <person name="Le Roux F."/>
        </authorList>
    </citation>
    <scope>NUCLEOTIDE SEQUENCE [LARGE SCALE GENOMIC DNA]</scope>
    <source>
        <strain evidence="2 3">J2-31</strain>
    </source>
</reference>
<gene>
    <name evidence="2" type="ORF">VCR31J2_1280373</name>
</gene>
<dbReference type="PROSITE" id="PS51723">
    <property type="entry name" value="PEPTIDASE_M60"/>
    <property type="match status" value="1"/>
</dbReference>
<keyword evidence="2" id="KW-0449">Lipoprotein</keyword>
<dbReference type="PANTHER" id="PTHR15730:SF5">
    <property type="entry name" value="SI:CH211-210B2.2-RELATED"/>
    <property type="match status" value="1"/>
</dbReference>
<organism evidence="2 3">
    <name type="scientific">Vibrio coralliirubri</name>
    <dbReference type="NCBI Taxonomy" id="1516159"/>
    <lineage>
        <taxon>Bacteria</taxon>
        <taxon>Pseudomonadati</taxon>
        <taxon>Pseudomonadota</taxon>
        <taxon>Gammaproteobacteria</taxon>
        <taxon>Vibrionales</taxon>
        <taxon>Vibrionaceae</taxon>
        <taxon>Vibrio</taxon>
    </lineage>
</organism>
<feature type="domain" description="Peptidase M60" evidence="1">
    <location>
        <begin position="991"/>
        <end position="1291"/>
    </location>
</feature>
<dbReference type="NCBIfam" id="NF037974">
    <property type="entry name" value="SslE_AcfD_Zn_LP"/>
    <property type="match status" value="1"/>
</dbReference>
<dbReference type="Pfam" id="PF13402">
    <property type="entry name" value="Peptidase_M60"/>
    <property type="match status" value="1"/>
</dbReference>
<accession>A0AA87BYC9</accession>
<dbReference type="InterPro" id="IPR035423">
    <property type="entry name" value="M60-like_N"/>
</dbReference>
<proteinExistence type="predicted"/>
<dbReference type="Gene3D" id="1.10.390.30">
    <property type="entry name" value="Peptidase M60, enhancin-like domain 3"/>
    <property type="match status" value="1"/>
</dbReference>
<dbReference type="InterPro" id="IPR025385">
    <property type="entry name" value="DUF4092"/>
</dbReference>
<dbReference type="InterPro" id="IPR042279">
    <property type="entry name" value="Pep_M60_3"/>
</dbReference>
<dbReference type="Proteomes" id="UP000041625">
    <property type="component" value="Unassembled WGS sequence"/>
</dbReference>
<evidence type="ECO:0000313" key="2">
    <source>
        <dbReference type="EMBL" id="CDT70550.1"/>
    </source>
</evidence>
<keyword evidence="3" id="KW-1185">Reference proteome</keyword>
<dbReference type="Gene3D" id="3.40.390.80">
    <property type="entry name" value="Peptidase M60, enhancin-like domain 2"/>
    <property type="match status" value="1"/>
</dbReference>
<comment type="caution">
    <text evidence="2">The sequence shown here is derived from an EMBL/GenBank/DDBJ whole genome shotgun (WGS) entry which is preliminary data.</text>
</comment>
<name>A0AA87BYC9_9VIBR</name>